<dbReference type="Gene3D" id="3.30.1360.10">
    <property type="entry name" value="RNA polymerase, RBP11-like subunit"/>
    <property type="match status" value="1"/>
</dbReference>
<comment type="catalytic activity">
    <reaction evidence="10">
        <text>RNA(n) + a ribonucleoside 5'-triphosphate = RNA(n+1) + diphosphate</text>
        <dbReference type="Rhea" id="RHEA:21248"/>
        <dbReference type="Rhea" id="RHEA-COMP:14527"/>
        <dbReference type="Rhea" id="RHEA-COMP:17342"/>
        <dbReference type="ChEBI" id="CHEBI:33019"/>
        <dbReference type="ChEBI" id="CHEBI:61557"/>
        <dbReference type="ChEBI" id="CHEBI:140395"/>
        <dbReference type="EC" id="2.7.7.6"/>
    </reaction>
</comment>
<dbReference type="CDD" id="cd06928">
    <property type="entry name" value="RNAP_alpha_NTD"/>
    <property type="match status" value="1"/>
</dbReference>
<keyword evidence="5" id="KW-0808">Transferase</keyword>
<dbReference type="SUPFAM" id="SSF55257">
    <property type="entry name" value="RBP11-like subunits of RNA polymerase"/>
    <property type="match status" value="1"/>
</dbReference>
<dbReference type="EMBL" id="MHKD01000042">
    <property type="protein sequence ID" value="OGY81717.1"/>
    <property type="molecule type" value="Genomic_DNA"/>
</dbReference>
<comment type="similarity">
    <text evidence="1">Belongs to the RNA polymerase alpha chain family.</text>
</comment>
<dbReference type="NCBIfam" id="TIGR02027">
    <property type="entry name" value="rpoA"/>
    <property type="match status" value="1"/>
</dbReference>
<dbReference type="FunFam" id="2.170.120.12:FF:000001">
    <property type="entry name" value="DNA-directed RNA polymerase subunit alpha"/>
    <property type="match status" value="1"/>
</dbReference>
<evidence type="ECO:0000256" key="6">
    <source>
        <dbReference type="ARBA" id="ARBA00022695"/>
    </source>
</evidence>
<dbReference type="GO" id="GO:0003899">
    <property type="term" value="F:DNA-directed RNA polymerase activity"/>
    <property type="evidence" value="ECO:0007669"/>
    <property type="project" value="UniProtKB-EC"/>
</dbReference>
<proteinExistence type="inferred from homology"/>
<dbReference type="Pfam" id="PF01000">
    <property type="entry name" value="RNA_pol_A_bac"/>
    <property type="match status" value="1"/>
</dbReference>
<protein>
    <recommendedName>
        <fullName evidence="3">DNA-directed RNA polymerase subunit alpha</fullName>
        <ecNumber evidence="2">2.7.7.6</ecNumber>
    </recommendedName>
    <alternativeName>
        <fullName evidence="9">RNA polymerase subunit alpha</fullName>
    </alternativeName>
    <alternativeName>
        <fullName evidence="8">Transcriptase subunit alpha</fullName>
    </alternativeName>
</protein>
<reference evidence="13 14" key="1">
    <citation type="journal article" date="2016" name="Nat. Commun.">
        <title>Thousands of microbial genomes shed light on interconnected biogeochemical processes in an aquifer system.</title>
        <authorList>
            <person name="Anantharaman K."/>
            <person name="Brown C.T."/>
            <person name="Hug L.A."/>
            <person name="Sharon I."/>
            <person name="Castelle C.J."/>
            <person name="Probst A.J."/>
            <person name="Thomas B.C."/>
            <person name="Singh A."/>
            <person name="Wilkins M.J."/>
            <person name="Karaoz U."/>
            <person name="Brodie E.L."/>
            <person name="Williams K.H."/>
            <person name="Hubbard S.S."/>
            <person name="Banfield J.F."/>
        </authorList>
    </citation>
    <scope>NUCLEOTIDE SEQUENCE [LARGE SCALE GENOMIC DNA]</scope>
</reference>
<dbReference type="STRING" id="1798542.A3F54_01490"/>
<dbReference type="Proteomes" id="UP000176952">
    <property type="component" value="Unassembled WGS sequence"/>
</dbReference>
<evidence type="ECO:0000256" key="4">
    <source>
        <dbReference type="ARBA" id="ARBA00022478"/>
    </source>
</evidence>
<dbReference type="GO" id="GO:0000428">
    <property type="term" value="C:DNA-directed RNA polymerase complex"/>
    <property type="evidence" value="ECO:0007669"/>
    <property type="project" value="UniProtKB-KW"/>
</dbReference>
<accession>A0A1G2B0H2</accession>
<evidence type="ECO:0000256" key="9">
    <source>
        <dbReference type="ARBA" id="ARBA00033070"/>
    </source>
</evidence>
<evidence type="ECO:0000256" key="2">
    <source>
        <dbReference type="ARBA" id="ARBA00012418"/>
    </source>
</evidence>
<dbReference type="InterPro" id="IPR011263">
    <property type="entry name" value="DNA-dir_RNA_pol_RpoA/D/Rpb3"/>
</dbReference>
<evidence type="ECO:0000256" key="3">
    <source>
        <dbReference type="ARBA" id="ARBA00015972"/>
    </source>
</evidence>
<name>A0A1G2B0H2_9BACT</name>
<dbReference type="GO" id="GO:0046983">
    <property type="term" value="F:protein dimerization activity"/>
    <property type="evidence" value="ECO:0007669"/>
    <property type="project" value="InterPro"/>
</dbReference>
<dbReference type="InterPro" id="IPR036643">
    <property type="entry name" value="RNApol_insert_sf"/>
</dbReference>
<comment type="caution">
    <text evidence="13">The sequence shown here is derived from an EMBL/GenBank/DDBJ whole genome shotgun (WGS) entry which is preliminary data.</text>
</comment>
<evidence type="ECO:0000256" key="7">
    <source>
        <dbReference type="ARBA" id="ARBA00023163"/>
    </source>
</evidence>
<dbReference type="SUPFAM" id="SSF56553">
    <property type="entry name" value="Insert subdomain of RNA polymerase alpha subunit"/>
    <property type="match status" value="1"/>
</dbReference>
<dbReference type="SMART" id="SM00662">
    <property type="entry name" value="RPOLD"/>
    <property type="match status" value="1"/>
</dbReference>
<evidence type="ECO:0000256" key="10">
    <source>
        <dbReference type="ARBA" id="ARBA00048552"/>
    </source>
</evidence>
<evidence type="ECO:0000256" key="1">
    <source>
        <dbReference type="ARBA" id="ARBA00007123"/>
    </source>
</evidence>
<feature type="region of interest" description="Disordered" evidence="11">
    <location>
        <begin position="229"/>
        <end position="260"/>
    </location>
</feature>
<dbReference type="Gene3D" id="2.170.120.12">
    <property type="entry name" value="DNA-directed RNA polymerase, insert domain"/>
    <property type="match status" value="1"/>
</dbReference>
<dbReference type="GO" id="GO:0003677">
    <property type="term" value="F:DNA binding"/>
    <property type="evidence" value="ECO:0007669"/>
    <property type="project" value="InterPro"/>
</dbReference>
<dbReference type="GO" id="GO:0005737">
    <property type="term" value="C:cytoplasm"/>
    <property type="evidence" value="ECO:0007669"/>
    <property type="project" value="UniProtKB-ARBA"/>
</dbReference>
<evidence type="ECO:0000256" key="11">
    <source>
        <dbReference type="SAM" id="MobiDB-lite"/>
    </source>
</evidence>
<keyword evidence="6" id="KW-0548">Nucleotidyltransferase</keyword>
<dbReference type="NCBIfam" id="NF003519">
    <property type="entry name" value="PRK05182.2-5"/>
    <property type="match status" value="1"/>
</dbReference>
<organism evidence="13 14">
    <name type="scientific">Candidatus Kerfeldbacteria bacterium RIFCSPHIGHO2_12_FULL_48_17</name>
    <dbReference type="NCBI Taxonomy" id="1798542"/>
    <lineage>
        <taxon>Bacteria</taxon>
        <taxon>Candidatus Kerfeldiibacteriota</taxon>
    </lineage>
</organism>
<gene>
    <name evidence="13" type="ORF">A3F54_01490</name>
</gene>
<keyword evidence="4 13" id="KW-0240">DNA-directed RNA polymerase</keyword>
<feature type="domain" description="DNA-directed RNA polymerase RpoA/D/Rpb3-type" evidence="12">
    <location>
        <begin position="19"/>
        <end position="227"/>
    </location>
</feature>
<dbReference type="InterPro" id="IPR036603">
    <property type="entry name" value="RBP11-like"/>
</dbReference>
<dbReference type="GO" id="GO:0006351">
    <property type="term" value="P:DNA-templated transcription"/>
    <property type="evidence" value="ECO:0007669"/>
    <property type="project" value="InterPro"/>
</dbReference>
<dbReference type="EC" id="2.7.7.6" evidence="2"/>
<evidence type="ECO:0000313" key="13">
    <source>
        <dbReference type="EMBL" id="OGY81717.1"/>
    </source>
</evidence>
<evidence type="ECO:0000259" key="12">
    <source>
        <dbReference type="SMART" id="SM00662"/>
    </source>
</evidence>
<evidence type="ECO:0000256" key="5">
    <source>
        <dbReference type="ARBA" id="ARBA00022679"/>
    </source>
</evidence>
<evidence type="ECO:0000256" key="8">
    <source>
        <dbReference type="ARBA" id="ARBA00032524"/>
    </source>
</evidence>
<dbReference type="Pfam" id="PF01193">
    <property type="entry name" value="RNA_pol_L"/>
    <property type="match status" value="1"/>
</dbReference>
<evidence type="ECO:0000313" key="14">
    <source>
        <dbReference type="Proteomes" id="UP000176952"/>
    </source>
</evidence>
<keyword evidence="7" id="KW-0804">Transcription</keyword>
<dbReference type="InterPro" id="IPR011773">
    <property type="entry name" value="DNA-dir_RpoA"/>
</dbReference>
<sequence>MQDIKLPASISVETVSENRAKIIMQPLHPGYGTTIGNTLRRVLLSSLPGSAVTAIKIKGADHEFSAVPDVKEDVVSIMLNIKKLRLISHSDEPVKLTLHAKGQKTVTAKDITKDAQVEIVNPDHEIATITTKSGELTMDLWVQNGRGYVPVESQEKKDLEIGTIEVDAIYSPVRTVNFTVQNVRVEQYTNYNSLTLDIETDGSITPEQAFKDSAQILVDHFVLLSGQAAPEGVEMPEIDDGESKKTAPVEAEAETDKEKE</sequence>
<dbReference type="AlphaFoldDB" id="A0A1G2B0H2"/>
<dbReference type="InterPro" id="IPR011262">
    <property type="entry name" value="DNA-dir_RNA_pol_insert"/>
</dbReference>